<feature type="transmembrane region" description="Helical" evidence="1">
    <location>
        <begin position="62"/>
        <end position="80"/>
    </location>
</feature>
<keyword evidence="1" id="KW-1133">Transmembrane helix</keyword>
<evidence type="ECO:0000313" key="3">
    <source>
        <dbReference type="Proteomes" id="UP001431532"/>
    </source>
</evidence>
<name>A0AAW6U9S8_9MOLU</name>
<dbReference type="EMBL" id="JASCXW010000013">
    <property type="protein sequence ID" value="MDI6452913.1"/>
    <property type="molecule type" value="Genomic_DNA"/>
</dbReference>
<proteinExistence type="predicted"/>
<comment type="caution">
    <text evidence="2">The sequence shown here is derived from an EMBL/GenBank/DDBJ whole genome shotgun (WGS) entry which is preliminary data.</text>
</comment>
<dbReference type="AlphaFoldDB" id="A0AAW6U9S8"/>
<evidence type="ECO:0000313" key="2">
    <source>
        <dbReference type="EMBL" id="MDI6452913.1"/>
    </source>
</evidence>
<keyword evidence="1" id="KW-0472">Membrane</keyword>
<gene>
    <name evidence="2" type="ORF">QJ521_05000</name>
</gene>
<reference evidence="2" key="1">
    <citation type="submission" date="2023-05" db="EMBL/GenBank/DDBJ databases">
        <title>Mariniplasma microaerophilum sp. nov., a novel anaerobic mollicute isolated from terrestrial mud volcano, Taman Peninsula, Russia.</title>
        <authorList>
            <person name="Khomyakova M.A."/>
            <person name="Merkel A.Y."/>
            <person name="Slobodkin A.I."/>
        </authorList>
    </citation>
    <scope>NUCLEOTIDE SEQUENCE</scope>
    <source>
        <strain evidence="2">M4Ah</strain>
    </source>
</reference>
<feature type="transmembrane region" description="Helical" evidence="1">
    <location>
        <begin position="37"/>
        <end position="56"/>
    </location>
</feature>
<organism evidence="2 3">
    <name type="scientific">Peloplasma aerotolerans</name>
    <dbReference type="NCBI Taxonomy" id="3044389"/>
    <lineage>
        <taxon>Bacteria</taxon>
        <taxon>Bacillati</taxon>
        <taxon>Mycoplasmatota</taxon>
        <taxon>Mollicutes</taxon>
        <taxon>Acholeplasmatales</taxon>
        <taxon>Acholeplasmataceae</taxon>
        <taxon>Peloplasma</taxon>
    </lineage>
</organism>
<dbReference type="Proteomes" id="UP001431532">
    <property type="component" value="Unassembled WGS sequence"/>
</dbReference>
<feature type="transmembrane region" description="Helical" evidence="1">
    <location>
        <begin position="6"/>
        <end position="25"/>
    </location>
</feature>
<accession>A0AAW6U9S8</accession>
<evidence type="ECO:0000256" key="1">
    <source>
        <dbReference type="SAM" id="Phobius"/>
    </source>
</evidence>
<sequence length="130" mass="14498">MKERSLLYFITAVVASVLFLVALLIRTQGWFNTYGALVMPSLHKLLIPVVLLWIGWYFENKGFLLSASIVLTVLFGLHLDNWGVLTGDIFIVSQYAPAVKTAFVLGFILLLGGLGMGYYSYLTLSFEKKA</sequence>
<feature type="transmembrane region" description="Helical" evidence="1">
    <location>
        <begin position="101"/>
        <end position="121"/>
    </location>
</feature>
<protein>
    <submittedName>
        <fullName evidence="2">Uncharacterized protein</fullName>
    </submittedName>
</protein>
<dbReference type="RefSeq" id="WP_282839337.1">
    <property type="nucleotide sequence ID" value="NZ_JASCXW010000013.1"/>
</dbReference>
<keyword evidence="3" id="KW-1185">Reference proteome</keyword>
<keyword evidence="1" id="KW-0812">Transmembrane</keyword>